<reference evidence="2" key="2">
    <citation type="submission" date="2020-06" db="EMBL/GenBank/DDBJ databases">
        <authorList>
            <person name="Sheffer M."/>
        </authorList>
    </citation>
    <scope>NUCLEOTIDE SEQUENCE</scope>
</reference>
<organism evidence="2 3">
    <name type="scientific">Argiope bruennichi</name>
    <name type="common">Wasp spider</name>
    <name type="synonym">Aranea bruennichi</name>
    <dbReference type="NCBI Taxonomy" id="94029"/>
    <lineage>
        <taxon>Eukaryota</taxon>
        <taxon>Metazoa</taxon>
        <taxon>Ecdysozoa</taxon>
        <taxon>Arthropoda</taxon>
        <taxon>Chelicerata</taxon>
        <taxon>Arachnida</taxon>
        <taxon>Araneae</taxon>
        <taxon>Araneomorphae</taxon>
        <taxon>Entelegynae</taxon>
        <taxon>Araneoidea</taxon>
        <taxon>Araneidae</taxon>
        <taxon>Argiope</taxon>
    </lineage>
</organism>
<evidence type="ECO:0000256" key="1">
    <source>
        <dbReference type="SAM" id="MobiDB-lite"/>
    </source>
</evidence>
<proteinExistence type="predicted"/>
<protein>
    <submittedName>
        <fullName evidence="2">Uncharacterized protein</fullName>
    </submittedName>
</protein>
<gene>
    <name evidence="2" type="ORF">HNY73_020804</name>
</gene>
<feature type="compositionally biased region" description="Polar residues" evidence="1">
    <location>
        <begin position="13"/>
        <end position="28"/>
    </location>
</feature>
<evidence type="ECO:0000313" key="2">
    <source>
        <dbReference type="EMBL" id="KAF8767931.1"/>
    </source>
</evidence>
<accession>A0A8T0EBW5</accession>
<dbReference type="EMBL" id="JABXBU010002230">
    <property type="protein sequence ID" value="KAF8767931.1"/>
    <property type="molecule type" value="Genomic_DNA"/>
</dbReference>
<evidence type="ECO:0000313" key="3">
    <source>
        <dbReference type="Proteomes" id="UP000807504"/>
    </source>
</evidence>
<comment type="caution">
    <text evidence="2">The sequence shown here is derived from an EMBL/GenBank/DDBJ whole genome shotgun (WGS) entry which is preliminary data.</text>
</comment>
<feature type="region of interest" description="Disordered" evidence="1">
    <location>
        <begin position="1"/>
        <end position="32"/>
    </location>
</feature>
<reference evidence="2" key="1">
    <citation type="journal article" date="2020" name="bioRxiv">
        <title>Chromosome-level reference genome of the European wasp spider Argiope bruennichi: a resource for studies on range expansion and evolutionary adaptation.</title>
        <authorList>
            <person name="Sheffer M.M."/>
            <person name="Hoppe A."/>
            <person name="Krehenwinkel H."/>
            <person name="Uhl G."/>
            <person name="Kuss A.W."/>
            <person name="Jensen L."/>
            <person name="Jensen C."/>
            <person name="Gillespie R.G."/>
            <person name="Hoff K.J."/>
            <person name="Prost S."/>
        </authorList>
    </citation>
    <scope>NUCLEOTIDE SEQUENCE</scope>
</reference>
<keyword evidence="3" id="KW-1185">Reference proteome</keyword>
<dbReference type="Proteomes" id="UP000807504">
    <property type="component" value="Unassembled WGS sequence"/>
</dbReference>
<dbReference type="AlphaFoldDB" id="A0A8T0EBW5"/>
<sequence>MTESDNSEPPLEQKNNQVERVITKSQTWPRPKRNKEELQAMSLVLEPCCSCNKCHSYFIDEVDYKGSHVPSVIKTAMSIIFG</sequence>
<name>A0A8T0EBW5_ARGBR</name>